<dbReference type="SUPFAM" id="SSF82171">
    <property type="entry name" value="DPP6 N-terminal domain-like"/>
    <property type="match status" value="1"/>
</dbReference>
<dbReference type="Gene3D" id="2.120.10.30">
    <property type="entry name" value="TolB, C-terminal domain"/>
    <property type="match status" value="1"/>
</dbReference>
<accession>A0A9X2FFH3</accession>
<gene>
    <name evidence="1" type="ORF">NG895_04345</name>
</gene>
<evidence type="ECO:0008006" key="3">
    <source>
        <dbReference type="Google" id="ProtNLM"/>
    </source>
</evidence>
<evidence type="ECO:0000313" key="1">
    <source>
        <dbReference type="EMBL" id="MCO6043126.1"/>
    </source>
</evidence>
<keyword evidence="2" id="KW-1185">Reference proteome</keyword>
<reference evidence="1" key="1">
    <citation type="submission" date="2022-06" db="EMBL/GenBank/DDBJ databases">
        <title>Aeoliella straminimaris, a novel planctomycete from sediments.</title>
        <authorList>
            <person name="Vitorino I.R."/>
            <person name="Lage O.M."/>
        </authorList>
    </citation>
    <scope>NUCLEOTIDE SEQUENCE</scope>
    <source>
        <strain evidence="1">ICT_H6.2</strain>
    </source>
</reference>
<protein>
    <recommendedName>
        <fullName evidence="3">WD40-like Beta Propeller Repeat</fullName>
    </recommendedName>
</protein>
<organism evidence="1 2">
    <name type="scientific">Aeoliella straminimaris</name>
    <dbReference type="NCBI Taxonomy" id="2954799"/>
    <lineage>
        <taxon>Bacteria</taxon>
        <taxon>Pseudomonadati</taxon>
        <taxon>Planctomycetota</taxon>
        <taxon>Planctomycetia</taxon>
        <taxon>Pirellulales</taxon>
        <taxon>Lacipirellulaceae</taxon>
        <taxon>Aeoliella</taxon>
    </lineage>
</organism>
<dbReference type="RefSeq" id="WP_252851225.1">
    <property type="nucleotide sequence ID" value="NZ_JAMXLR010000018.1"/>
</dbReference>
<dbReference type="Proteomes" id="UP001155241">
    <property type="component" value="Unassembled WGS sequence"/>
</dbReference>
<name>A0A9X2FFH3_9BACT</name>
<sequence>MTTSTIGDIVYYDCSGTKQIKPDGTNVRLALPDEYGDPSNQSFAGGARWYLVVRVTERLPRFENRQIVDFVDIQNIFAVNSITGDEIQVTDFAGSYLWIQSLKCSWSRDTCDQLITFAAQDEHEYATVVGGQIGYDFGIGFKNYALLGTHLLAINTSSRDIDAAYHSGQSFTPTTRRGVASVTVDEATDTTDFTISPSGLLGAYGHGVCGPVCVVETFTGKKVLELEAGSRDASWTPGNNLLYSTQDGIGICEFANRRRSLITKEAKRDQEVLSDPKASPDGSYIAYKAQVSPEGSRCESRIFVVHADGTGRTQVGDRVVDVIRWVAD</sequence>
<evidence type="ECO:0000313" key="2">
    <source>
        <dbReference type="Proteomes" id="UP001155241"/>
    </source>
</evidence>
<proteinExistence type="predicted"/>
<dbReference type="AlphaFoldDB" id="A0A9X2FFH3"/>
<dbReference type="EMBL" id="JAMXLR010000018">
    <property type="protein sequence ID" value="MCO6043126.1"/>
    <property type="molecule type" value="Genomic_DNA"/>
</dbReference>
<dbReference type="InterPro" id="IPR011042">
    <property type="entry name" value="6-blade_b-propeller_TolB-like"/>
</dbReference>
<comment type="caution">
    <text evidence="1">The sequence shown here is derived from an EMBL/GenBank/DDBJ whole genome shotgun (WGS) entry which is preliminary data.</text>
</comment>